<sequence length="397" mass="45457">MQLLAESNYPANLTNDLPKLQPCLNSAESFDTLCTSDTDPNDSLDDSARVTKCNTKRRRRVTMKQQIDSLHDTVQELTKQLQSLESETLNASESCDVIWSENVNSKILWQQVASRQLERRREAEKDNAELRTMVAQQILEAKNLKRILKRRTRIEMMEEMLGVKRQKMLANDMPHDHNDLRRLLRCTDELYVGVDQQFKEIGMERVSCPGEARHLNSCATDDVFLEILVQQLVPFGEKVTEKAVWSALGQIGMQPLQCKADTMMISYAAGTSGFRGSELQTTRIQKVMRKYVEIDRIVFVCRIEAQPHYISGRSGMKHRCDIQVVVETAESLDDDPEMMTVIKSYYRVSRHVPLGEDYRSYTKVDMAIAIWDEAISRVTGDIESILLEADSQVLDNI</sequence>
<evidence type="ECO:0008006" key="4">
    <source>
        <dbReference type="Google" id="ProtNLM"/>
    </source>
</evidence>
<gene>
    <name evidence="2" type="ORF">PHPALM_31322</name>
</gene>
<evidence type="ECO:0000256" key="1">
    <source>
        <dbReference type="SAM" id="Coils"/>
    </source>
</evidence>
<feature type="coiled-coil region" evidence="1">
    <location>
        <begin position="60"/>
        <end position="140"/>
    </location>
</feature>
<comment type="caution">
    <text evidence="2">The sequence shown here is derived from an EMBL/GenBank/DDBJ whole genome shotgun (WGS) entry which is preliminary data.</text>
</comment>
<dbReference type="AlphaFoldDB" id="A0A2P4X2W0"/>
<evidence type="ECO:0000313" key="2">
    <source>
        <dbReference type="EMBL" id="POM59885.1"/>
    </source>
</evidence>
<name>A0A2P4X2W0_9STRA</name>
<dbReference type="PANTHER" id="PTHR35796:SF3">
    <property type="entry name" value="BHLH DOMAIN-CONTAINING PROTEIN"/>
    <property type="match status" value="1"/>
</dbReference>
<dbReference type="OrthoDB" id="127530at2759"/>
<proteinExistence type="predicted"/>
<dbReference type="EMBL" id="NCKW01016994">
    <property type="protein sequence ID" value="POM59885.1"/>
    <property type="molecule type" value="Genomic_DNA"/>
</dbReference>
<evidence type="ECO:0000313" key="3">
    <source>
        <dbReference type="Proteomes" id="UP000237271"/>
    </source>
</evidence>
<organism evidence="2 3">
    <name type="scientific">Phytophthora palmivora</name>
    <dbReference type="NCBI Taxonomy" id="4796"/>
    <lineage>
        <taxon>Eukaryota</taxon>
        <taxon>Sar</taxon>
        <taxon>Stramenopiles</taxon>
        <taxon>Oomycota</taxon>
        <taxon>Peronosporomycetes</taxon>
        <taxon>Peronosporales</taxon>
        <taxon>Peronosporaceae</taxon>
        <taxon>Phytophthora</taxon>
    </lineage>
</organism>
<keyword evidence="1" id="KW-0175">Coiled coil</keyword>
<accession>A0A2P4X2W0</accession>
<protein>
    <recommendedName>
        <fullName evidence="4">M96 mating-specific protein family</fullName>
    </recommendedName>
</protein>
<keyword evidence="3" id="KW-1185">Reference proteome</keyword>
<dbReference type="Proteomes" id="UP000237271">
    <property type="component" value="Unassembled WGS sequence"/>
</dbReference>
<reference evidence="2 3" key="1">
    <citation type="journal article" date="2017" name="Genome Biol. Evol.">
        <title>Phytophthora megakarya and P. palmivora, closely related causal agents of cacao black pod rot, underwent increases in genome sizes and gene numbers by different mechanisms.</title>
        <authorList>
            <person name="Ali S.S."/>
            <person name="Shao J."/>
            <person name="Lary D.J."/>
            <person name="Kronmiller B."/>
            <person name="Shen D."/>
            <person name="Strem M.D."/>
            <person name="Amoako-Attah I."/>
            <person name="Akrofi A.Y."/>
            <person name="Begoude B.A."/>
            <person name="Ten Hoopen G.M."/>
            <person name="Coulibaly K."/>
            <person name="Kebe B.I."/>
            <person name="Melnick R.L."/>
            <person name="Guiltinan M.J."/>
            <person name="Tyler B.M."/>
            <person name="Meinhardt L.W."/>
            <person name="Bailey B.A."/>
        </authorList>
    </citation>
    <scope>NUCLEOTIDE SEQUENCE [LARGE SCALE GENOMIC DNA]</scope>
    <source>
        <strain evidence="3">sbr112.9</strain>
    </source>
</reference>
<dbReference type="PANTHER" id="PTHR35796">
    <property type="entry name" value="HYPOTHETICAL CYTOSOLIC PROTEIN"/>
    <property type="match status" value="1"/>
</dbReference>